<dbReference type="Proteomes" id="UP000177169">
    <property type="component" value="Unassembled WGS sequence"/>
</dbReference>
<evidence type="ECO:0000256" key="1">
    <source>
        <dbReference type="SAM" id="MobiDB-lite"/>
    </source>
</evidence>
<proteinExistence type="predicted"/>
<keyword evidence="2" id="KW-0812">Transmembrane</keyword>
<feature type="region of interest" description="Disordered" evidence="1">
    <location>
        <begin position="1"/>
        <end position="48"/>
    </location>
</feature>
<evidence type="ECO:0000313" key="4">
    <source>
        <dbReference type="EMBL" id="OGM33921.1"/>
    </source>
</evidence>
<dbReference type="InterPro" id="IPR012338">
    <property type="entry name" value="Beta-lactam/transpept-like"/>
</dbReference>
<feature type="domain" description="Beta-lactamase class A catalytic" evidence="3">
    <location>
        <begin position="132"/>
        <end position="330"/>
    </location>
</feature>
<dbReference type="SUPFAM" id="SSF56601">
    <property type="entry name" value="beta-lactamase/transpeptidase-like"/>
    <property type="match status" value="1"/>
</dbReference>
<dbReference type="GO" id="GO:0030655">
    <property type="term" value="P:beta-lactam antibiotic catabolic process"/>
    <property type="evidence" value="ECO:0007669"/>
    <property type="project" value="InterPro"/>
</dbReference>
<dbReference type="PANTHER" id="PTHR35333:SF4">
    <property type="entry name" value="SLR0121 PROTEIN"/>
    <property type="match status" value="1"/>
</dbReference>
<name>A0A1F7Z314_9BACT</name>
<evidence type="ECO:0000256" key="2">
    <source>
        <dbReference type="SAM" id="Phobius"/>
    </source>
</evidence>
<organism evidence="4 5">
    <name type="scientific">Candidatus Woesebacteria bacterium RIFCSPHIGHO2_02_FULL_39_13</name>
    <dbReference type="NCBI Taxonomy" id="1802505"/>
    <lineage>
        <taxon>Bacteria</taxon>
        <taxon>Candidatus Woeseibacteriota</taxon>
    </lineage>
</organism>
<reference evidence="4 5" key="1">
    <citation type="journal article" date="2016" name="Nat. Commun.">
        <title>Thousands of microbial genomes shed light on interconnected biogeochemical processes in an aquifer system.</title>
        <authorList>
            <person name="Anantharaman K."/>
            <person name="Brown C.T."/>
            <person name="Hug L.A."/>
            <person name="Sharon I."/>
            <person name="Castelle C.J."/>
            <person name="Probst A.J."/>
            <person name="Thomas B.C."/>
            <person name="Singh A."/>
            <person name="Wilkins M.J."/>
            <person name="Karaoz U."/>
            <person name="Brodie E.L."/>
            <person name="Williams K.H."/>
            <person name="Hubbard S.S."/>
            <person name="Banfield J.F."/>
        </authorList>
    </citation>
    <scope>NUCLEOTIDE SEQUENCE [LARGE SCALE GENOMIC DNA]</scope>
</reference>
<keyword evidence="2" id="KW-0472">Membrane</keyword>
<sequence length="358" mass="40434">MALFSKKNKEDEYEDEEELVPRRKSLRNRDFKDLKPENRKKRKEPPKPWGKTERLLVLLVLILTAGTSSFLALQSRGWKLPGLPRLKIPSISIPFLGEKTIIIEGDKKNQGMKEKATVAFKSMTKELSGVYGLYVLRLDDGSNYGVNENEIFQAASLIKLPVIFAMYKEAEGGNIDLDNKYRLKRTDKVAGSGSLYQKSEGYLITYREMVRLMGKQSDNTAFNILVKLLGKDKIESVIKELGMIQTSLDKNETTPEDVGIFFDRLYNGNLISDASTNEILEDLTDTIYEDWLVAGIPGVIRVAHKYGRELHIVNDAGIILSDKPFVLVIMSKGIVEKEADEIFPVITRAVYEIETGGF</sequence>
<feature type="transmembrane region" description="Helical" evidence="2">
    <location>
        <begin position="55"/>
        <end position="73"/>
    </location>
</feature>
<dbReference type="GO" id="GO:0008800">
    <property type="term" value="F:beta-lactamase activity"/>
    <property type="evidence" value="ECO:0007669"/>
    <property type="project" value="InterPro"/>
</dbReference>
<dbReference type="PANTHER" id="PTHR35333">
    <property type="entry name" value="BETA-LACTAMASE"/>
    <property type="match status" value="1"/>
</dbReference>
<dbReference type="InterPro" id="IPR000871">
    <property type="entry name" value="Beta-lactam_class-A"/>
</dbReference>
<accession>A0A1F7Z314</accession>
<dbReference type="GO" id="GO:0046677">
    <property type="term" value="P:response to antibiotic"/>
    <property type="evidence" value="ECO:0007669"/>
    <property type="project" value="InterPro"/>
</dbReference>
<dbReference type="EMBL" id="MGGR01000011">
    <property type="protein sequence ID" value="OGM33921.1"/>
    <property type="molecule type" value="Genomic_DNA"/>
</dbReference>
<evidence type="ECO:0000313" key="5">
    <source>
        <dbReference type="Proteomes" id="UP000177169"/>
    </source>
</evidence>
<dbReference type="InterPro" id="IPR045155">
    <property type="entry name" value="Beta-lactam_cat"/>
</dbReference>
<keyword evidence="2" id="KW-1133">Transmembrane helix</keyword>
<dbReference type="Gene3D" id="3.40.710.10">
    <property type="entry name" value="DD-peptidase/beta-lactamase superfamily"/>
    <property type="match status" value="1"/>
</dbReference>
<dbReference type="Pfam" id="PF13354">
    <property type="entry name" value="Beta-lactamase2"/>
    <property type="match status" value="1"/>
</dbReference>
<feature type="compositionally biased region" description="Basic and acidic residues" evidence="1">
    <location>
        <begin position="27"/>
        <end position="37"/>
    </location>
</feature>
<comment type="caution">
    <text evidence="4">The sequence shown here is derived from an EMBL/GenBank/DDBJ whole genome shotgun (WGS) entry which is preliminary data.</text>
</comment>
<protein>
    <recommendedName>
        <fullName evidence="3">Beta-lactamase class A catalytic domain-containing protein</fullName>
    </recommendedName>
</protein>
<gene>
    <name evidence="4" type="ORF">A3D01_05880</name>
</gene>
<dbReference type="STRING" id="1802505.A3D01_05880"/>
<dbReference type="AlphaFoldDB" id="A0A1F7Z314"/>
<evidence type="ECO:0000259" key="3">
    <source>
        <dbReference type="Pfam" id="PF13354"/>
    </source>
</evidence>